<evidence type="ECO:0000313" key="8">
    <source>
        <dbReference type="EMBL" id="KAF2198146.1"/>
    </source>
</evidence>
<keyword evidence="2 6" id="KW-0812">Transmembrane</keyword>
<keyword evidence="4 6" id="KW-0472">Membrane</keyword>
<dbReference type="GO" id="GO:0012505">
    <property type="term" value="C:endomembrane system"/>
    <property type="evidence" value="ECO:0007669"/>
    <property type="project" value="UniProtKB-SubCell"/>
</dbReference>
<feature type="transmembrane region" description="Helical" evidence="6">
    <location>
        <begin position="131"/>
        <end position="150"/>
    </location>
</feature>
<proteinExistence type="predicted"/>
<evidence type="ECO:0000259" key="7">
    <source>
        <dbReference type="Pfam" id="PF10277"/>
    </source>
</evidence>
<keyword evidence="9" id="KW-1185">Reference proteome</keyword>
<feature type="transmembrane region" description="Helical" evidence="6">
    <location>
        <begin position="98"/>
        <end position="119"/>
    </location>
</feature>
<dbReference type="PANTHER" id="PTHR21324:SF2">
    <property type="entry name" value="EG:22E5.9 PROTEIN"/>
    <property type="match status" value="1"/>
</dbReference>
<evidence type="ECO:0000256" key="3">
    <source>
        <dbReference type="ARBA" id="ARBA00022989"/>
    </source>
</evidence>
<evidence type="ECO:0000256" key="6">
    <source>
        <dbReference type="SAM" id="Phobius"/>
    </source>
</evidence>
<evidence type="ECO:0000256" key="5">
    <source>
        <dbReference type="SAM" id="MobiDB-lite"/>
    </source>
</evidence>
<feature type="transmembrane region" description="Helical" evidence="6">
    <location>
        <begin position="7"/>
        <end position="29"/>
    </location>
</feature>
<dbReference type="InterPro" id="IPR019402">
    <property type="entry name" value="CWH43_N"/>
</dbReference>
<feature type="transmembrane region" description="Helical" evidence="6">
    <location>
        <begin position="162"/>
        <end position="186"/>
    </location>
</feature>
<dbReference type="Proteomes" id="UP000799536">
    <property type="component" value="Unassembled WGS sequence"/>
</dbReference>
<accession>A0A9P4JHL5</accession>
<organism evidence="8 9">
    <name type="scientific">Delitschia confertaspora ATCC 74209</name>
    <dbReference type="NCBI Taxonomy" id="1513339"/>
    <lineage>
        <taxon>Eukaryota</taxon>
        <taxon>Fungi</taxon>
        <taxon>Dikarya</taxon>
        <taxon>Ascomycota</taxon>
        <taxon>Pezizomycotina</taxon>
        <taxon>Dothideomycetes</taxon>
        <taxon>Pleosporomycetidae</taxon>
        <taxon>Pleosporales</taxon>
        <taxon>Delitschiaceae</taxon>
        <taxon>Delitschia</taxon>
    </lineage>
</organism>
<feature type="region of interest" description="Disordered" evidence="5">
    <location>
        <begin position="309"/>
        <end position="328"/>
    </location>
</feature>
<dbReference type="PANTHER" id="PTHR21324">
    <property type="entry name" value="FASTING-INDUCIBLE INTEGRAL MEMBRANE PROTEIN TM6P1-RELATED"/>
    <property type="match status" value="1"/>
</dbReference>
<evidence type="ECO:0000313" key="9">
    <source>
        <dbReference type="Proteomes" id="UP000799536"/>
    </source>
</evidence>
<dbReference type="Pfam" id="PF10277">
    <property type="entry name" value="Frag1"/>
    <property type="match status" value="1"/>
</dbReference>
<evidence type="ECO:0000256" key="1">
    <source>
        <dbReference type="ARBA" id="ARBA00004127"/>
    </source>
</evidence>
<evidence type="ECO:0000256" key="4">
    <source>
        <dbReference type="ARBA" id="ARBA00023136"/>
    </source>
</evidence>
<dbReference type="AlphaFoldDB" id="A0A9P4JHL5"/>
<name>A0A9P4JHL5_9PLEO</name>
<comment type="subcellular location">
    <subcellularLocation>
        <location evidence="1">Endomembrane system</location>
        <topology evidence="1">Multi-pass membrane protein</topology>
    </subcellularLocation>
</comment>
<gene>
    <name evidence="8" type="ORF">GQ43DRAFT_174271</name>
</gene>
<feature type="transmembrane region" description="Helical" evidence="6">
    <location>
        <begin position="59"/>
        <end position="77"/>
    </location>
</feature>
<reference evidence="8" key="1">
    <citation type="journal article" date="2020" name="Stud. Mycol.">
        <title>101 Dothideomycetes genomes: a test case for predicting lifestyles and emergence of pathogens.</title>
        <authorList>
            <person name="Haridas S."/>
            <person name="Albert R."/>
            <person name="Binder M."/>
            <person name="Bloem J."/>
            <person name="Labutti K."/>
            <person name="Salamov A."/>
            <person name="Andreopoulos B."/>
            <person name="Baker S."/>
            <person name="Barry K."/>
            <person name="Bills G."/>
            <person name="Bluhm B."/>
            <person name="Cannon C."/>
            <person name="Castanera R."/>
            <person name="Culley D."/>
            <person name="Daum C."/>
            <person name="Ezra D."/>
            <person name="Gonzalez J."/>
            <person name="Henrissat B."/>
            <person name="Kuo A."/>
            <person name="Liang C."/>
            <person name="Lipzen A."/>
            <person name="Lutzoni F."/>
            <person name="Magnuson J."/>
            <person name="Mondo S."/>
            <person name="Nolan M."/>
            <person name="Ohm R."/>
            <person name="Pangilinan J."/>
            <person name="Park H.-J."/>
            <person name="Ramirez L."/>
            <person name="Alfaro M."/>
            <person name="Sun H."/>
            <person name="Tritt A."/>
            <person name="Yoshinaga Y."/>
            <person name="Zwiers L.-H."/>
            <person name="Turgeon B."/>
            <person name="Goodwin S."/>
            <person name="Spatafora J."/>
            <person name="Crous P."/>
            <person name="Grigoriev I."/>
        </authorList>
    </citation>
    <scope>NUCLEOTIDE SEQUENCE</scope>
    <source>
        <strain evidence="8">ATCC 74209</strain>
    </source>
</reference>
<dbReference type="InterPro" id="IPR050911">
    <property type="entry name" value="DRAM/TMEM150_Autophagy_Mod"/>
</dbReference>
<evidence type="ECO:0000256" key="2">
    <source>
        <dbReference type="ARBA" id="ARBA00022692"/>
    </source>
</evidence>
<dbReference type="OrthoDB" id="10032492at2759"/>
<keyword evidence="3 6" id="KW-1133">Transmembrane helix</keyword>
<comment type="caution">
    <text evidence="8">The sequence shown here is derived from an EMBL/GenBank/DDBJ whole genome shotgun (WGS) entry which is preliminary data.</text>
</comment>
<protein>
    <recommendedName>
        <fullName evidence="7">CWH43-like N-terminal domain-containing protein</fullName>
    </recommendedName>
</protein>
<dbReference type="EMBL" id="ML994167">
    <property type="protein sequence ID" value="KAF2198146.1"/>
    <property type="molecule type" value="Genomic_DNA"/>
</dbReference>
<sequence>MWGISYWTVPLFSSLVWLSMLIAMLVSWVKEGSPRYPSMEHNQHIAYISDVGAQHLKPLFIAMSAVTVVTFDLSFIFERWLRHTGRLAPNTSWWQKSLSLLSIIAAIAGAAGLILLSIFDTLRHPRAHDGFLILFLAGYIISAICICIEYQRLGVHHRENSVLRYSFYIKLMFIIVEVALAIAFGVTGKQHRYNTAAVLEWVVAFIFFFYVLSFFIDFMPAVRTKHHQSKQTEMGMADAEAANGGMHNNYYRHGAPANGYTTEHGHTNGYPDGYAGARANGYTNGHTNGYTNGHTNGYTNGTANGYTDGGYTNGHVKPSHSIPASQNF</sequence>
<feature type="domain" description="CWH43-like N-terminal" evidence="7">
    <location>
        <begin position="6"/>
        <end position="220"/>
    </location>
</feature>
<feature type="transmembrane region" description="Helical" evidence="6">
    <location>
        <begin position="198"/>
        <end position="222"/>
    </location>
</feature>
<dbReference type="GO" id="GO:0005886">
    <property type="term" value="C:plasma membrane"/>
    <property type="evidence" value="ECO:0007669"/>
    <property type="project" value="TreeGrafter"/>
</dbReference>